<feature type="transmembrane region" description="Helical" evidence="8">
    <location>
        <begin position="208"/>
        <end position="225"/>
    </location>
</feature>
<feature type="transmembrane region" description="Helical" evidence="8">
    <location>
        <begin position="34"/>
        <end position="53"/>
    </location>
</feature>
<evidence type="ECO:0000256" key="5">
    <source>
        <dbReference type="ARBA" id="ARBA00022989"/>
    </source>
</evidence>
<dbReference type="FunFam" id="1.20.1720.10:FF:000004">
    <property type="entry name" value="EmrB/QacA family drug resistance transporter"/>
    <property type="match status" value="1"/>
</dbReference>
<keyword evidence="9" id="KW-0732">Signal</keyword>
<dbReference type="GO" id="GO:0022857">
    <property type="term" value="F:transmembrane transporter activity"/>
    <property type="evidence" value="ECO:0007669"/>
    <property type="project" value="InterPro"/>
</dbReference>
<evidence type="ECO:0000256" key="7">
    <source>
        <dbReference type="ARBA" id="ARBA00044273"/>
    </source>
</evidence>
<dbReference type="RefSeq" id="WP_089199332.1">
    <property type="nucleotide sequence ID" value="NZ_NHRJ02000002.1"/>
</dbReference>
<dbReference type="InterPro" id="IPR020846">
    <property type="entry name" value="MFS_dom"/>
</dbReference>
<feature type="transmembrane region" description="Helical" evidence="8">
    <location>
        <begin position="245"/>
        <end position="265"/>
    </location>
</feature>
<feature type="chain" id="PRO_5038603576" description="MFS-type drug efflux transporter P55" evidence="9">
    <location>
        <begin position="19"/>
        <end position="427"/>
    </location>
</feature>
<keyword evidence="2" id="KW-0813">Transport</keyword>
<accession>A0A2W1NCH1</accession>
<dbReference type="GO" id="GO:0005886">
    <property type="term" value="C:plasma membrane"/>
    <property type="evidence" value="ECO:0007669"/>
    <property type="project" value="UniProtKB-SubCell"/>
</dbReference>
<sequence length="427" mass="46311">MVSIVLAMLVASMDTTIANTTMPVIAQELGNFELYAWSFASYMVMSTVVSPVAGRISDIYGRKKIFAIGIILFLFGSLLCGFANSMLQLVIYRAVQGIGAGVMMPFPAIIAGDLFSVEKRGKIQAFFTAMWGLSAILAPMLGALFVEYASWRWIFFINIPICIVSVVLLAAYQEAYEPKKAKVDIFGALIFALGVGLLLLTAVVQQYAVWYGAAGAVALCVFYVFEKRHVSPIVPLSLFRNPPIAWMIVNSFLACLSLFGVSSYIPMFLQKEGYSLIASGVALLGMSFGWMAVAVPAGKWIMRWGYSKLLITANIILVASGMMLLALKQGTGFTYIFAAMIAQGLAFGLISTVSTIGSQQLVQPHEKGISTSLQLFSRNIGTAVGVTIMGAILTKTSDFYVGFHSLFLYGCIVSLFAFASSFMIRRV</sequence>
<dbReference type="PANTHER" id="PTHR23501">
    <property type="entry name" value="MAJOR FACILITATOR SUPERFAMILY"/>
    <property type="match status" value="1"/>
</dbReference>
<reference evidence="11" key="1">
    <citation type="submission" date="2018-06" db="EMBL/GenBank/DDBJ databases">
        <title>Paenibacillus xerothermodurans sp. nov. an extremely dry heat resistant spore forming bacterium isolated from the soil of Cape Canaveral, Florida.</title>
        <authorList>
            <person name="Seuylemezian A."/>
            <person name="Kaur N."/>
            <person name="Patil P."/>
            <person name="Patil P."/>
            <person name="Mayilraj S."/>
            <person name="Vaishampayan P."/>
        </authorList>
    </citation>
    <scope>NUCLEOTIDE SEQUENCE [LARGE SCALE GENOMIC DNA]</scope>
    <source>
        <strain evidence="11">ATCC 27380</strain>
    </source>
</reference>
<keyword evidence="3" id="KW-1003">Cell membrane</keyword>
<dbReference type="PROSITE" id="PS50850">
    <property type="entry name" value="MFS"/>
    <property type="match status" value="1"/>
</dbReference>
<comment type="subcellular location">
    <subcellularLocation>
        <location evidence="1">Cell membrane</location>
        <topology evidence="1">Multi-pass membrane protein</topology>
    </subcellularLocation>
</comment>
<dbReference type="Proteomes" id="UP000214746">
    <property type="component" value="Unassembled WGS sequence"/>
</dbReference>
<evidence type="ECO:0000313" key="11">
    <source>
        <dbReference type="EMBL" id="PZE22187.1"/>
    </source>
</evidence>
<keyword evidence="4 8" id="KW-0812">Transmembrane</keyword>
<gene>
    <name evidence="11" type="ORF">CBW46_004900</name>
</gene>
<feature type="transmembrane region" description="Helical" evidence="8">
    <location>
        <begin position="151"/>
        <end position="171"/>
    </location>
</feature>
<feature type="signal peptide" evidence="9">
    <location>
        <begin position="1"/>
        <end position="18"/>
    </location>
</feature>
<keyword evidence="6 8" id="KW-0472">Membrane</keyword>
<feature type="transmembrane region" description="Helical" evidence="8">
    <location>
        <begin position="123"/>
        <end position="145"/>
    </location>
</feature>
<protein>
    <recommendedName>
        <fullName evidence="7">MFS-type drug efflux transporter P55</fullName>
    </recommendedName>
</protein>
<dbReference type="PANTHER" id="PTHR23501:SF191">
    <property type="entry name" value="VACUOLAR BASIC AMINO ACID TRANSPORTER 4"/>
    <property type="match status" value="1"/>
</dbReference>
<evidence type="ECO:0000256" key="4">
    <source>
        <dbReference type="ARBA" id="ARBA00022692"/>
    </source>
</evidence>
<feature type="transmembrane region" description="Helical" evidence="8">
    <location>
        <begin position="65"/>
        <end position="84"/>
    </location>
</feature>
<dbReference type="AlphaFoldDB" id="A0A2W1NCH1"/>
<organism evidence="11 12">
    <name type="scientific">Paenibacillus xerothermodurans</name>
    <dbReference type="NCBI Taxonomy" id="1977292"/>
    <lineage>
        <taxon>Bacteria</taxon>
        <taxon>Bacillati</taxon>
        <taxon>Bacillota</taxon>
        <taxon>Bacilli</taxon>
        <taxon>Bacillales</taxon>
        <taxon>Paenibacillaceae</taxon>
        <taxon>Paenibacillus</taxon>
    </lineage>
</organism>
<dbReference type="Gene3D" id="1.20.1250.20">
    <property type="entry name" value="MFS general substrate transporter like domains"/>
    <property type="match status" value="1"/>
</dbReference>
<evidence type="ECO:0000256" key="1">
    <source>
        <dbReference type="ARBA" id="ARBA00004651"/>
    </source>
</evidence>
<name>A0A2W1NCH1_PAEXE</name>
<keyword evidence="5 8" id="KW-1133">Transmembrane helix</keyword>
<evidence type="ECO:0000256" key="3">
    <source>
        <dbReference type="ARBA" id="ARBA00022475"/>
    </source>
</evidence>
<dbReference type="InterPro" id="IPR011701">
    <property type="entry name" value="MFS"/>
</dbReference>
<evidence type="ECO:0000256" key="2">
    <source>
        <dbReference type="ARBA" id="ARBA00022448"/>
    </source>
</evidence>
<feature type="transmembrane region" description="Helical" evidence="8">
    <location>
        <begin position="333"/>
        <end position="354"/>
    </location>
</feature>
<evidence type="ECO:0000256" key="6">
    <source>
        <dbReference type="ARBA" id="ARBA00023136"/>
    </source>
</evidence>
<dbReference type="PROSITE" id="PS00216">
    <property type="entry name" value="SUGAR_TRANSPORT_1"/>
    <property type="match status" value="1"/>
</dbReference>
<dbReference type="EMBL" id="NHRJ02000002">
    <property type="protein sequence ID" value="PZE22187.1"/>
    <property type="molecule type" value="Genomic_DNA"/>
</dbReference>
<feature type="transmembrane region" description="Helical" evidence="8">
    <location>
        <begin position="183"/>
        <end position="202"/>
    </location>
</feature>
<feature type="domain" description="Major facilitator superfamily (MFS) profile" evidence="10">
    <location>
        <begin position="1"/>
        <end position="427"/>
    </location>
</feature>
<feature type="transmembrane region" description="Helical" evidence="8">
    <location>
        <begin position="90"/>
        <end position="111"/>
    </location>
</feature>
<dbReference type="InterPro" id="IPR036259">
    <property type="entry name" value="MFS_trans_sf"/>
</dbReference>
<evidence type="ECO:0000256" key="8">
    <source>
        <dbReference type="SAM" id="Phobius"/>
    </source>
</evidence>
<evidence type="ECO:0000256" key="9">
    <source>
        <dbReference type="SAM" id="SignalP"/>
    </source>
</evidence>
<dbReference type="InterPro" id="IPR005829">
    <property type="entry name" value="Sugar_transporter_CS"/>
</dbReference>
<feature type="transmembrane region" description="Helical" evidence="8">
    <location>
        <begin position="375"/>
        <end position="394"/>
    </location>
</feature>
<evidence type="ECO:0000259" key="10">
    <source>
        <dbReference type="PROSITE" id="PS50850"/>
    </source>
</evidence>
<keyword evidence="12" id="KW-1185">Reference proteome</keyword>
<dbReference type="Pfam" id="PF07690">
    <property type="entry name" value="MFS_1"/>
    <property type="match status" value="1"/>
</dbReference>
<comment type="caution">
    <text evidence="11">The sequence shown here is derived from an EMBL/GenBank/DDBJ whole genome shotgun (WGS) entry which is preliminary data.</text>
</comment>
<evidence type="ECO:0000313" key="12">
    <source>
        <dbReference type="Proteomes" id="UP000214746"/>
    </source>
</evidence>
<dbReference type="SUPFAM" id="SSF103473">
    <property type="entry name" value="MFS general substrate transporter"/>
    <property type="match status" value="1"/>
</dbReference>
<proteinExistence type="predicted"/>
<feature type="transmembrane region" description="Helical" evidence="8">
    <location>
        <begin position="406"/>
        <end position="424"/>
    </location>
</feature>
<feature type="transmembrane region" description="Helical" evidence="8">
    <location>
        <begin position="309"/>
        <end position="327"/>
    </location>
</feature>
<feature type="transmembrane region" description="Helical" evidence="8">
    <location>
        <begin position="277"/>
        <end position="297"/>
    </location>
</feature>
<dbReference type="OrthoDB" id="9816041at2"/>